<protein>
    <submittedName>
        <fullName evidence="1">Uncharacterized protein</fullName>
    </submittedName>
</protein>
<reference evidence="1" key="1">
    <citation type="journal article" date="2015" name="Nature">
        <title>Complex archaea that bridge the gap between prokaryotes and eukaryotes.</title>
        <authorList>
            <person name="Spang A."/>
            <person name="Saw J.H."/>
            <person name="Jorgensen S.L."/>
            <person name="Zaremba-Niedzwiedzka K."/>
            <person name="Martijn J."/>
            <person name="Lind A.E."/>
            <person name="van Eijk R."/>
            <person name="Schleper C."/>
            <person name="Guy L."/>
            <person name="Ettema T.J."/>
        </authorList>
    </citation>
    <scope>NUCLEOTIDE SEQUENCE</scope>
</reference>
<accession>A0A0F9GB85</accession>
<comment type="caution">
    <text evidence="1">The sequence shown here is derived from an EMBL/GenBank/DDBJ whole genome shotgun (WGS) entry which is preliminary data.</text>
</comment>
<proteinExistence type="predicted"/>
<evidence type="ECO:0000313" key="1">
    <source>
        <dbReference type="EMBL" id="KKL66740.1"/>
    </source>
</evidence>
<dbReference type="AlphaFoldDB" id="A0A0F9GB85"/>
<organism evidence="1">
    <name type="scientific">marine sediment metagenome</name>
    <dbReference type="NCBI Taxonomy" id="412755"/>
    <lineage>
        <taxon>unclassified sequences</taxon>
        <taxon>metagenomes</taxon>
        <taxon>ecological metagenomes</taxon>
    </lineage>
</organism>
<dbReference type="EMBL" id="LAZR01027108">
    <property type="protein sequence ID" value="KKL66740.1"/>
    <property type="molecule type" value="Genomic_DNA"/>
</dbReference>
<sequence>MTVEGLMAKHPNVIVKLEIPAEVCAVYEAQGEGNEELEMAARLVACVDHRASSPLYFDDKQRNELELLLDKQLNSSAEALDAIRGNAEIELPDGHKLVIPIDIGRRLKDRLTSEGGDVNTLDALIIRLLSQWVGL</sequence>
<gene>
    <name evidence="1" type="ORF">LCGC14_2141940</name>
</gene>
<name>A0A0F9GB85_9ZZZZ</name>